<evidence type="ECO:0000313" key="10">
    <source>
        <dbReference type="Proteomes" id="UP001591681"/>
    </source>
</evidence>
<evidence type="ECO:0000256" key="7">
    <source>
        <dbReference type="SAM" id="Phobius"/>
    </source>
</evidence>
<dbReference type="EMBL" id="JBHFQA010000007">
    <property type="protein sequence ID" value="KAL2096193.1"/>
    <property type="molecule type" value="Genomic_DNA"/>
</dbReference>
<dbReference type="InterPro" id="IPR013098">
    <property type="entry name" value="Ig_I-set"/>
</dbReference>
<dbReference type="GO" id="GO:0016020">
    <property type="term" value="C:membrane"/>
    <property type="evidence" value="ECO:0007669"/>
    <property type="project" value="UniProtKB-SubCell"/>
</dbReference>
<dbReference type="InterPro" id="IPR007110">
    <property type="entry name" value="Ig-like_dom"/>
</dbReference>
<dbReference type="InterPro" id="IPR003598">
    <property type="entry name" value="Ig_sub2"/>
</dbReference>
<feature type="domain" description="Ig-like" evidence="8">
    <location>
        <begin position="201"/>
        <end position="296"/>
    </location>
</feature>
<dbReference type="InterPro" id="IPR051275">
    <property type="entry name" value="Cell_adhesion_signaling"/>
</dbReference>
<evidence type="ECO:0000313" key="9">
    <source>
        <dbReference type="EMBL" id="KAL2096193.1"/>
    </source>
</evidence>
<dbReference type="PROSITE" id="PS50835">
    <property type="entry name" value="IG_LIKE"/>
    <property type="match status" value="3"/>
</dbReference>
<organism evidence="9 10">
    <name type="scientific">Coilia grayii</name>
    <name type="common">Gray's grenadier anchovy</name>
    <dbReference type="NCBI Taxonomy" id="363190"/>
    <lineage>
        <taxon>Eukaryota</taxon>
        <taxon>Metazoa</taxon>
        <taxon>Chordata</taxon>
        <taxon>Craniata</taxon>
        <taxon>Vertebrata</taxon>
        <taxon>Euteleostomi</taxon>
        <taxon>Actinopterygii</taxon>
        <taxon>Neopterygii</taxon>
        <taxon>Teleostei</taxon>
        <taxon>Clupei</taxon>
        <taxon>Clupeiformes</taxon>
        <taxon>Clupeoidei</taxon>
        <taxon>Engraulidae</taxon>
        <taxon>Coilinae</taxon>
        <taxon>Coilia</taxon>
    </lineage>
</organism>
<dbReference type="Proteomes" id="UP001591681">
    <property type="component" value="Unassembled WGS sequence"/>
</dbReference>
<feature type="compositionally biased region" description="Low complexity" evidence="6">
    <location>
        <begin position="556"/>
        <end position="572"/>
    </location>
</feature>
<dbReference type="PANTHER" id="PTHR11640">
    <property type="entry name" value="NEPHRIN"/>
    <property type="match status" value="1"/>
</dbReference>
<dbReference type="Gene3D" id="2.60.40.10">
    <property type="entry name" value="Immunoglobulins"/>
    <property type="match status" value="3"/>
</dbReference>
<keyword evidence="5" id="KW-0393">Immunoglobulin domain</keyword>
<proteinExistence type="predicted"/>
<protein>
    <recommendedName>
        <fullName evidence="8">Ig-like domain-containing protein</fullName>
    </recommendedName>
</protein>
<dbReference type="PANTHER" id="PTHR11640:SF49">
    <property type="entry name" value="KIN OF IRRE-LIKE PROTEIN 3"/>
    <property type="match status" value="1"/>
</dbReference>
<feature type="region of interest" description="Disordered" evidence="6">
    <location>
        <begin position="456"/>
        <end position="476"/>
    </location>
</feature>
<dbReference type="InterPro" id="IPR013783">
    <property type="entry name" value="Ig-like_fold"/>
</dbReference>
<feature type="domain" description="Ig-like" evidence="8">
    <location>
        <begin position="116"/>
        <end position="196"/>
    </location>
</feature>
<dbReference type="Pfam" id="PF13927">
    <property type="entry name" value="Ig_3"/>
    <property type="match status" value="1"/>
</dbReference>
<keyword evidence="2 7" id="KW-0472">Membrane</keyword>
<dbReference type="SMART" id="SM00408">
    <property type="entry name" value="IGc2"/>
    <property type="match status" value="1"/>
</dbReference>
<keyword evidence="7" id="KW-1133">Transmembrane helix</keyword>
<keyword evidence="7" id="KW-0812">Transmembrane</keyword>
<dbReference type="FunFam" id="2.60.40.10:FF:000103">
    <property type="entry name" value="Kirre like nephrin family adhesion molecule 3"/>
    <property type="match status" value="1"/>
</dbReference>
<feature type="transmembrane region" description="Helical" evidence="7">
    <location>
        <begin position="303"/>
        <end position="329"/>
    </location>
</feature>
<dbReference type="InterPro" id="IPR003599">
    <property type="entry name" value="Ig_sub"/>
</dbReference>
<comment type="subcellular location">
    <subcellularLocation>
        <location evidence="1">Membrane</location>
        <topology evidence="1">Single-pass type I membrane protein</topology>
    </subcellularLocation>
</comment>
<feature type="region of interest" description="Disordered" evidence="6">
    <location>
        <begin position="552"/>
        <end position="586"/>
    </location>
</feature>
<evidence type="ECO:0000256" key="5">
    <source>
        <dbReference type="ARBA" id="ARBA00023319"/>
    </source>
</evidence>
<dbReference type="SMART" id="SM00409">
    <property type="entry name" value="IG"/>
    <property type="match status" value="2"/>
</dbReference>
<evidence type="ECO:0000256" key="2">
    <source>
        <dbReference type="ARBA" id="ARBA00023136"/>
    </source>
</evidence>
<gene>
    <name evidence="9" type="ORF">ACEWY4_008341</name>
</gene>
<feature type="domain" description="Ig-like" evidence="8">
    <location>
        <begin position="31"/>
        <end position="111"/>
    </location>
</feature>
<comment type="caution">
    <text evidence="9">The sequence shown here is derived from an EMBL/GenBank/DDBJ whole genome shotgun (WGS) entry which is preliminary data.</text>
</comment>
<keyword evidence="3" id="KW-1015">Disulfide bond</keyword>
<sequence length="586" mass="64292">MGTVPGQTWREEQMRGRDGTWTTLLLGPNLPLVNLSVEPQPVLEGNLVRFHCSAKANPPVTQYRWAKGGSIIKEVSGDTYEVIVDHSFFTEPASCEVTNPLGSTNISRNVDVYFGPRMATEPQSLQVDLGSDAEFNCAWTGNPSLTIVWMKRGSGVVLSNENILTLKSVRQEDAGKYVCRAVVPRVGAGEKEVSLTVNGPPTISKTQTKQELHGEKGQIQCFITSTPPPDRIAWSWKETVLESGTSGRYTVETVSTEDGAISTLTMSNIVPADFQTIYNCTAWNSFGSDTEIIRLQEQASVPVAVIIGVAVGAFVAFIVLLGTIGAFCCTRAQRKDAHLVMPSLPVSICAQQRELASKIKTENLKGVVSAKNDIRVEIVHKDHNAARDNEEHAAMKQLMIERGEFQQESALKQLEVLQEEEKEYQHIKDPTNGYYSVNTFKEHHSTPTITLASNQPTEIRTPSASTSGTAGKQRVPTGMSFTNIYSTLGAGPNRLYDYSQRFVLGMGSSSIELCEREFQRGSLSDSSSFLDTQCDSSVSSYSKQDGYVQFDKDSKASASSSSHYSQSSSQNSDLTRPLQKRMQTHV</sequence>
<keyword evidence="4" id="KW-0325">Glycoprotein</keyword>
<dbReference type="SUPFAM" id="SSF48726">
    <property type="entry name" value="Immunoglobulin"/>
    <property type="match status" value="3"/>
</dbReference>
<dbReference type="FunFam" id="2.60.40.10:FF:000094">
    <property type="entry name" value="Kirre like nephrin family adhesion molecule 3"/>
    <property type="match status" value="1"/>
</dbReference>
<reference evidence="9 10" key="1">
    <citation type="submission" date="2024-09" db="EMBL/GenBank/DDBJ databases">
        <title>A chromosome-level genome assembly of Gray's grenadier anchovy, Coilia grayii.</title>
        <authorList>
            <person name="Fu Z."/>
        </authorList>
    </citation>
    <scope>NUCLEOTIDE SEQUENCE [LARGE SCALE GENOMIC DNA]</scope>
    <source>
        <strain evidence="9">G4</strain>
        <tissue evidence="9">Muscle</tissue>
    </source>
</reference>
<evidence type="ECO:0000256" key="3">
    <source>
        <dbReference type="ARBA" id="ARBA00023157"/>
    </source>
</evidence>
<keyword evidence="10" id="KW-1185">Reference proteome</keyword>
<evidence type="ECO:0000256" key="1">
    <source>
        <dbReference type="ARBA" id="ARBA00004479"/>
    </source>
</evidence>
<accession>A0ABD1KAP3</accession>
<name>A0ABD1KAP3_9TELE</name>
<dbReference type="InterPro" id="IPR036179">
    <property type="entry name" value="Ig-like_dom_sf"/>
</dbReference>
<dbReference type="AlphaFoldDB" id="A0ABD1KAP3"/>
<feature type="compositionally biased region" description="Polar residues" evidence="6">
    <location>
        <begin position="456"/>
        <end position="470"/>
    </location>
</feature>
<evidence type="ECO:0000256" key="4">
    <source>
        <dbReference type="ARBA" id="ARBA00023180"/>
    </source>
</evidence>
<evidence type="ECO:0000259" key="8">
    <source>
        <dbReference type="PROSITE" id="PS50835"/>
    </source>
</evidence>
<evidence type="ECO:0000256" key="6">
    <source>
        <dbReference type="SAM" id="MobiDB-lite"/>
    </source>
</evidence>
<dbReference type="Pfam" id="PF07679">
    <property type="entry name" value="I-set"/>
    <property type="match status" value="1"/>
</dbReference>